<dbReference type="Gene3D" id="3.40.50.150">
    <property type="entry name" value="Vaccinia Virus protein VP39"/>
    <property type="match status" value="1"/>
</dbReference>
<evidence type="ECO:0000313" key="2">
    <source>
        <dbReference type="Proteomes" id="UP000502260"/>
    </source>
</evidence>
<keyword evidence="2" id="KW-1185">Reference proteome</keyword>
<dbReference type="RefSeq" id="WP_173068565.1">
    <property type="nucleotide sequence ID" value="NZ_AP022853.1"/>
</dbReference>
<organism evidence="1 2">
    <name type="scientific">Sulfurimicrobium lacus</name>
    <dbReference type="NCBI Taxonomy" id="2715678"/>
    <lineage>
        <taxon>Bacteria</taxon>
        <taxon>Pseudomonadati</taxon>
        <taxon>Pseudomonadota</taxon>
        <taxon>Betaproteobacteria</taxon>
        <taxon>Nitrosomonadales</taxon>
        <taxon>Sulfuricellaceae</taxon>
        <taxon>Sulfurimicrobium</taxon>
    </lineage>
</organism>
<gene>
    <name evidence="1" type="ORF">SKTS_36000</name>
</gene>
<reference evidence="2" key="1">
    <citation type="submission" date="2020-03" db="EMBL/GenBank/DDBJ databases">
        <title>Complete genome sequence of sulfur-oxidizing bacterium skT11.</title>
        <authorList>
            <person name="Kanda M."/>
            <person name="Kojima H."/>
            <person name="Fukui M."/>
        </authorList>
    </citation>
    <scope>NUCLEOTIDE SEQUENCE [LARGE SCALE GENOMIC DNA]</scope>
    <source>
        <strain evidence="2">skT11</strain>
    </source>
</reference>
<name>A0A6F8VGA9_9PROT</name>
<evidence type="ECO:0008006" key="3">
    <source>
        <dbReference type="Google" id="ProtNLM"/>
    </source>
</evidence>
<proteinExistence type="predicted"/>
<dbReference type="CDD" id="cd02440">
    <property type="entry name" value="AdoMet_MTases"/>
    <property type="match status" value="1"/>
</dbReference>
<dbReference type="AlphaFoldDB" id="A0A6F8VGA9"/>
<accession>A0A6F8VGA9</accession>
<dbReference type="SUPFAM" id="SSF53335">
    <property type="entry name" value="S-adenosyl-L-methionine-dependent methyltransferases"/>
    <property type="match status" value="1"/>
</dbReference>
<sequence length="309" mass="34583">MTSKNKAISRVGRGLKKIFSSGNPVATAKNIASSLSLVEQYKKNGRIPWSPGYAKFKNMFMIETLADKSLMEIFRQGKPLPKGFGMRLDERVVECPWAISRVKPGPGLLLDAGSVLNTPMFLDAPELSQQKIIIYSLEMDSVRLDPRLSYLHGDFREPVLRDGIFDAIVCISTVEHIGMWPIPKPPYDVTLKMPQPEKDLFAYRGVMKTFHNLLKPGGRLLLTVPYGKAEDQDWLQIFGAEQIADVKKSFGGECVSETYYRHAADGWHTAKPEECAELEFFNIVRTPEFGPDFAAAARAVACLELVRKA</sequence>
<dbReference type="KEGG" id="slac:SKTS_36000"/>
<protein>
    <recommendedName>
        <fullName evidence="3">Methyltransferase type 11 domain-containing protein</fullName>
    </recommendedName>
</protein>
<evidence type="ECO:0000313" key="1">
    <source>
        <dbReference type="EMBL" id="BCB28714.1"/>
    </source>
</evidence>
<dbReference type="Proteomes" id="UP000502260">
    <property type="component" value="Chromosome"/>
</dbReference>
<dbReference type="EMBL" id="AP022853">
    <property type="protein sequence ID" value="BCB28714.1"/>
    <property type="molecule type" value="Genomic_DNA"/>
</dbReference>
<dbReference type="InterPro" id="IPR029063">
    <property type="entry name" value="SAM-dependent_MTases_sf"/>
</dbReference>